<evidence type="ECO:0000313" key="3">
    <source>
        <dbReference type="Proteomes" id="UP000003494"/>
    </source>
</evidence>
<dbReference type="InterPro" id="IPR025324">
    <property type="entry name" value="DUF4230"/>
</dbReference>
<protein>
    <recommendedName>
        <fullName evidence="4">DUF4230 domain-containing protein</fullName>
    </recommendedName>
</protein>
<dbReference type="Proteomes" id="UP000003494">
    <property type="component" value="Unassembled WGS sequence"/>
</dbReference>
<organism evidence="2 3">
    <name type="scientific">Shuttleworthella satelles DSM 14600</name>
    <dbReference type="NCBI Taxonomy" id="626523"/>
    <lineage>
        <taxon>Bacteria</taxon>
        <taxon>Bacillati</taxon>
        <taxon>Bacillota</taxon>
        <taxon>Clostridia</taxon>
        <taxon>Lachnospirales</taxon>
        <taxon>Lachnospiraceae</taxon>
        <taxon>Shuttleworthella</taxon>
    </lineage>
</organism>
<dbReference type="AlphaFoldDB" id="C4GE95"/>
<feature type="transmembrane region" description="Helical" evidence="1">
    <location>
        <begin position="36"/>
        <end position="57"/>
    </location>
</feature>
<keyword evidence="1" id="KW-1133">Transmembrane helix</keyword>
<dbReference type="EMBL" id="ACIP02000007">
    <property type="protein sequence ID" value="EEP27347.1"/>
    <property type="molecule type" value="Genomic_DNA"/>
</dbReference>
<name>C4GE95_9FIRM</name>
<keyword evidence="1" id="KW-0812">Transmembrane</keyword>
<gene>
    <name evidence="2" type="ORF">GCWU000342_02041</name>
</gene>
<reference evidence="2" key="1">
    <citation type="submission" date="2009-04" db="EMBL/GenBank/DDBJ databases">
        <authorList>
            <person name="Weinstock G."/>
            <person name="Sodergren E."/>
            <person name="Clifton S."/>
            <person name="Fulton L."/>
            <person name="Fulton B."/>
            <person name="Courtney L."/>
            <person name="Fronick C."/>
            <person name="Harrison M."/>
            <person name="Strong C."/>
            <person name="Farmer C."/>
            <person name="Delahaunty K."/>
            <person name="Markovic C."/>
            <person name="Hall O."/>
            <person name="Minx P."/>
            <person name="Tomlinson C."/>
            <person name="Mitreva M."/>
            <person name="Nelson J."/>
            <person name="Hou S."/>
            <person name="Wollam A."/>
            <person name="Pepin K.H."/>
            <person name="Johnson M."/>
            <person name="Bhonagiri V."/>
            <person name="Nash W.E."/>
            <person name="Warren W."/>
            <person name="Chinwalla A."/>
            <person name="Mardis E.R."/>
            <person name="Wilson R.K."/>
        </authorList>
    </citation>
    <scope>NUCLEOTIDE SEQUENCE [LARGE SCALE GENOMIC DNA]</scope>
    <source>
        <strain evidence="2">DSM 14600</strain>
    </source>
</reference>
<dbReference type="Pfam" id="PF14014">
    <property type="entry name" value="DUF4230"/>
    <property type="match status" value="1"/>
</dbReference>
<evidence type="ECO:0008006" key="4">
    <source>
        <dbReference type="Google" id="ProtNLM"/>
    </source>
</evidence>
<accession>C4GE95</accession>
<sequence>MGSSVTIDAYKGEPMEEQEKKRKGRRISGILKKIPLTVRIVFFLCIMVLCIGIGTLVPTKFMHRETVLDFGFKDVGFLVTQEWYGRVLEDGSKERKLFDSISIPFTKSYLIFSLDVEVLAGTNFEEIEYKSKKDAEGNNIISINLPHAVLYKSYEVKDSFVSYLDQESWFTNISAEEQQKLKDAIVKKGEEQALQSGVLGKADQNTQKVIANMIKSNELTRNYKVEFEYK</sequence>
<evidence type="ECO:0000313" key="2">
    <source>
        <dbReference type="EMBL" id="EEP27347.1"/>
    </source>
</evidence>
<keyword evidence="1" id="KW-0472">Membrane</keyword>
<comment type="caution">
    <text evidence="2">The sequence shown here is derived from an EMBL/GenBank/DDBJ whole genome shotgun (WGS) entry which is preliminary data.</text>
</comment>
<evidence type="ECO:0000256" key="1">
    <source>
        <dbReference type="SAM" id="Phobius"/>
    </source>
</evidence>
<proteinExistence type="predicted"/>
<keyword evidence="3" id="KW-1185">Reference proteome</keyword>
<dbReference type="HOGENOM" id="CLU_1204129_0_0_9"/>